<evidence type="ECO:0000313" key="16">
    <source>
        <dbReference type="EMBL" id="KPM49246.1"/>
    </source>
</evidence>
<dbReference type="GO" id="GO:0004648">
    <property type="term" value="F:O-phospho-L-serine:2-oxoglutarate aminotransferase activity"/>
    <property type="evidence" value="ECO:0007669"/>
    <property type="project" value="UniProtKB-EC"/>
</dbReference>
<evidence type="ECO:0000256" key="8">
    <source>
        <dbReference type="ARBA" id="ARBA00022679"/>
    </source>
</evidence>
<feature type="domain" description="Aminotransferase class V" evidence="15">
    <location>
        <begin position="9"/>
        <end position="318"/>
    </location>
</feature>
<dbReference type="Gene3D" id="3.40.640.10">
    <property type="entry name" value="Type I PLP-dependent aspartate aminotransferase-like (Major domain)"/>
    <property type="match status" value="1"/>
</dbReference>
<dbReference type="EMBL" id="LGTQ01000005">
    <property type="protein sequence ID" value="KPM49246.1"/>
    <property type="molecule type" value="Genomic_DNA"/>
</dbReference>
<evidence type="ECO:0000256" key="11">
    <source>
        <dbReference type="ARBA" id="ARBA00023299"/>
    </source>
</evidence>
<keyword evidence="17" id="KW-1185">Reference proteome</keyword>
<proteinExistence type="inferred from homology"/>
<organism evidence="16 17">
    <name type="scientific">Jiulongibacter sediminis</name>
    <dbReference type="NCBI Taxonomy" id="1605367"/>
    <lineage>
        <taxon>Bacteria</taxon>
        <taxon>Pseudomonadati</taxon>
        <taxon>Bacteroidota</taxon>
        <taxon>Cytophagia</taxon>
        <taxon>Cytophagales</taxon>
        <taxon>Leadbetterellaceae</taxon>
        <taxon>Jiulongibacter</taxon>
    </lineage>
</organism>
<dbReference type="InterPro" id="IPR015424">
    <property type="entry name" value="PyrdxlP-dep_Trfase"/>
</dbReference>
<dbReference type="PATRIC" id="fig|1605367.3.peg.1540"/>
<comment type="similarity">
    <text evidence="3">Belongs to the class-V pyridoxal-phosphate-dependent aminotransferase family. SerC subfamily.</text>
</comment>
<dbReference type="UniPathway" id="UPA00135">
    <property type="reaction ID" value="UER00197"/>
</dbReference>
<protein>
    <recommendedName>
        <fullName evidence="4">phosphoserine transaminase</fullName>
        <ecNumber evidence="4">2.6.1.52</ecNumber>
    </recommendedName>
    <alternativeName>
        <fullName evidence="12">Phosphohydroxythreonine aminotransferase</fullName>
    </alternativeName>
</protein>
<evidence type="ECO:0000256" key="9">
    <source>
        <dbReference type="ARBA" id="ARBA00022898"/>
    </source>
</evidence>
<dbReference type="STRING" id="1605367.AFM12_01035"/>
<comment type="cofactor">
    <cofactor evidence="1">
        <name>pyridoxal 5'-phosphate</name>
        <dbReference type="ChEBI" id="CHEBI:597326"/>
    </cofactor>
</comment>
<evidence type="ECO:0000256" key="13">
    <source>
        <dbReference type="ARBA" id="ARBA00047630"/>
    </source>
</evidence>
<dbReference type="OrthoDB" id="975012at2"/>
<keyword evidence="9" id="KW-0663">Pyridoxal phosphate</keyword>
<reference evidence="16 17" key="1">
    <citation type="submission" date="2015-07" db="EMBL/GenBank/DDBJ databases">
        <title>The draft genome sequence of Leadbetterella sp. JN14-9.</title>
        <authorList>
            <person name="Liu Y."/>
            <person name="Du J."/>
            <person name="Shao Z."/>
        </authorList>
    </citation>
    <scope>NUCLEOTIDE SEQUENCE [LARGE SCALE GENOMIC DNA]</scope>
    <source>
        <strain evidence="16 17">JN14-9</strain>
    </source>
</reference>
<dbReference type="GO" id="GO:0008453">
    <property type="term" value="F:alanine-glyoxylate transaminase activity"/>
    <property type="evidence" value="ECO:0007669"/>
    <property type="project" value="TreeGrafter"/>
</dbReference>
<dbReference type="PANTHER" id="PTHR21152:SF40">
    <property type="entry name" value="ALANINE--GLYOXYLATE AMINOTRANSFERASE"/>
    <property type="match status" value="1"/>
</dbReference>
<evidence type="ECO:0000256" key="6">
    <source>
        <dbReference type="ARBA" id="ARBA00022576"/>
    </source>
</evidence>
<comment type="pathway">
    <text evidence="2">Amino-acid biosynthesis; L-serine biosynthesis; L-serine from 3-phospho-D-glycerate: step 2/3.</text>
</comment>
<dbReference type="PIRSF" id="PIRSF000525">
    <property type="entry name" value="SerC"/>
    <property type="match status" value="1"/>
</dbReference>
<dbReference type="AlphaFoldDB" id="A0A0P7C4I0"/>
<evidence type="ECO:0000256" key="5">
    <source>
        <dbReference type="ARBA" id="ARBA00022490"/>
    </source>
</evidence>
<dbReference type="InterPro" id="IPR015422">
    <property type="entry name" value="PyrdxlP-dep_Trfase_small"/>
</dbReference>
<dbReference type="GO" id="GO:0006564">
    <property type="term" value="P:L-serine biosynthetic process"/>
    <property type="evidence" value="ECO:0007669"/>
    <property type="project" value="UniProtKB-KW"/>
</dbReference>
<dbReference type="InterPro" id="IPR000192">
    <property type="entry name" value="Aminotrans_V_dom"/>
</dbReference>
<comment type="caution">
    <text evidence="16">The sequence shown here is derived from an EMBL/GenBank/DDBJ whole genome shotgun (WGS) entry which is preliminary data.</text>
</comment>
<sequence length="356" mass="40599">MITFYPGPSKIYPQVKKYLNEAFDSGILQMNHRSPAFMDLLKETIEIFKEKQGIPYEYEVFFTSSATEAWEILAQSVIGGRVQFLYNGAFGKKWFKYTVTNPAAEASTVIRGSRYKLDETIEKVELDPDANFYCAVQNETSNGTVIQNQFIEVLPSKSLRCFDITSSLGAQKIDFTEGDFWLASVQKGLGLPSGMGILICSPKGLKEAEKVNERNHYNSLNFIRENFKKYQTNYTPNILNIFLLNGISKEVETIEHIDQKLKQRAADLYAFFEKEGYFSLVKNELCRSQSVLAFEINPAQLSKLKNKANEHGILLGNGYGEWKENSFRIANFPAITDEETEQLKNFIKQTAHEIRS</sequence>
<evidence type="ECO:0000256" key="3">
    <source>
        <dbReference type="ARBA" id="ARBA00006904"/>
    </source>
</evidence>
<dbReference type="Proteomes" id="UP000050454">
    <property type="component" value="Unassembled WGS sequence"/>
</dbReference>
<dbReference type="SUPFAM" id="SSF53383">
    <property type="entry name" value="PLP-dependent transferases"/>
    <property type="match status" value="1"/>
</dbReference>
<keyword evidence="11" id="KW-0718">Serine biosynthesis</keyword>
<evidence type="ECO:0000256" key="4">
    <source>
        <dbReference type="ARBA" id="ARBA00013030"/>
    </source>
</evidence>
<dbReference type="PANTHER" id="PTHR21152">
    <property type="entry name" value="AMINOTRANSFERASE CLASS V"/>
    <property type="match status" value="1"/>
</dbReference>
<keyword evidence="7" id="KW-0028">Amino-acid biosynthesis</keyword>
<dbReference type="GO" id="GO:0019265">
    <property type="term" value="P:glycine biosynthetic process, by transamination of glyoxylate"/>
    <property type="evidence" value="ECO:0007669"/>
    <property type="project" value="TreeGrafter"/>
</dbReference>
<dbReference type="RefSeq" id="WP_055143293.1">
    <property type="nucleotide sequence ID" value="NZ_JXSZ01000005.1"/>
</dbReference>
<keyword evidence="8" id="KW-0808">Transferase</keyword>
<dbReference type="GO" id="GO:0004760">
    <property type="term" value="F:L-serine-pyruvate transaminase activity"/>
    <property type="evidence" value="ECO:0007669"/>
    <property type="project" value="TreeGrafter"/>
</dbReference>
<dbReference type="EC" id="2.6.1.52" evidence="4"/>
<evidence type="ECO:0000256" key="1">
    <source>
        <dbReference type="ARBA" id="ARBA00001933"/>
    </source>
</evidence>
<dbReference type="Gene3D" id="3.90.1150.10">
    <property type="entry name" value="Aspartate Aminotransferase, domain 1"/>
    <property type="match status" value="1"/>
</dbReference>
<comment type="catalytic activity">
    <reaction evidence="14">
        <text>O-phospho-L-serine + 2-oxoglutarate = 3-phosphooxypyruvate + L-glutamate</text>
        <dbReference type="Rhea" id="RHEA:14329"/>
        <dbReference type="ChEBI" id="CHEBI:16810"/>
        <dbReference type="ChEBI" id="CHEBI:18110"/>
        <dbReference type="ChEBI" id="CHEBI:29985"/>
        <dbReference type="ChEBI" id="CHEBI:57524"/>
        <dbReference type="EC" id="2.6.1.52"/>
    </reaction>
</comment>
<evidence type="ECO:0000259" key="15">
    <source>
        <dbReference type="Pfam" id="PF00266"/>
    </source>
</evidence>
<evidence type="ECO:0000256" key="2">
    <source>
        <dbReference type="ARBA" id="ARBA00005099"/>
    </source>
</evidence>
<dbReference type="Pfam" id="PF00266">
    <property type="entry name" value="Aminotran_5"/>
    <property type="match status" value="1"/>
</dbReference>
<comment type="catalytic activity">
    <reaction evidence="13">
        <text>4-(phosphooxy)-L-threonine + 2-oxoglutarate = (R)-3-hydroxy-2-oxo-4-phosphooxybutanoate + L-glutamate</text>
        <dbReference type="Rhea" id="RHEA:16573"/>
        <dbReference type="ChEBI" id="CHEBI:16810"/>
        <dbReference type="ChEBI" id="CHEBI:29985"/>
        <dbReference type="ChEBI" id="CHEBI:58452"/>
        <dbReference type="ChEBI" id="CHEBI:58538"/>
        <dbReference type="EC" id="2.6.1.52"/>
    </reaction>
</comment>
<evidence type="ECO:0000313" key="17">
    <source>
        <dbReference type="Proteomes" id="UP000050454"/>
    </source>
</evidence>
<dbReference type="InterPro" id="IPR022278">
    <property type="entry name" value="Pser_aminoTfrase"/>
</dbReference>
<evidence type="ECO:0000256" key="14">
    <source>
        <dbReference type="ARBA" id="ARBA00049007"/>
    </source>
</evidence>
<dbReference type="InterPro" id="IPR015421">
    <property type="entry name" value="PyrdxlP-dep_Trfase_major"/>
</dbReference>
<dbReference type="GO" id="GO:0008615">
    <property type="term" value="P:pyridoxine biosynthetic process"/>
    <property type="evidence" value="ECO:0007669"/>
    <property type="project" value="UniProtKB-KW"/>
</dbReference>
<evidence type="ECO:0000256" key="7">
    <source>
        <dbReference type="ARBA" id="ARBA00022605"/>
    </source>
</evidence>
<accession>A0A0P7C4I0</accession>
<evidence type="ECO:0000256" key="12">
    <source>
        <dbReference type="ARBA" id="ARBA00031421"/>
    </source>
</evidence>
<keyword evidence="6" id="KW-0032">Aminotransferase</keyword>
<name>A0A0P7C4I0_9BACT</name>
<keyword evidence="5" id="KW-0963">Cytoplasm</keyword>
<keyword evidence="10" id="KW-0664">Pyridoxine biosynthesis</keyword>
<gene>
    <name evidence="16" type="ORF">AFM12_01035</name>
</gene>
<evidence type="ECO:0000256" key="10">
    <source>
        <dbReference type="ARBA" id="ARBA00023096"/>
    </source>
</evidence>